<feature type="transmembrane region" description="Helical" evidence="5">
    <location>
        <begin position="168"/>
        <end position="186"/>
    </location>
</feature>
<keyword evidence="3 5" id="KW-1133">Transmembrane helix</keyword>
<feature type="transmembrane region" description="Helical" evidence="5">
    <location>
        <begin position="81"/>
        <end position="102"/>
    </location>
</feature>
<dbReference type="OrthoDB" id="268400at2759"/>
<evidence type="ECO:0000256" key="5">
    <source>
        <dbReference type="SAM" id="Phobius"/>
    </source>
</evidence>
<dbReference type="InterPro" id="IPR011701">
    <property type="entry name" value="MFS"/>
</dbReference>
<sequence>MDLSGSVFLISSDGQMLSLPIPSDSPNDPLGWSSRKRMLAFASVMLYDVVGVAAIQAPTFMYGAFDHDAALAERSLFRIEVLVSAPMLMLGIGAFLWVPLSLAIGRRPVFLLCTLMTFISTISAALAQNFYQLLAAMCVQGLAASSILSLLLCIVIDMTFIHERPQAIAMFWGLGGSLTLLVLSIIPQIKVVDTDWRSFYWIWSMASLASFVMTLFCFPETFFLRPPVAWDGRIVVQSGSEKVRIYDDWDAVPGEQALPNPPDKHWFKRFIQRIKVWSGRSEWKAMWACYPQVILCLCNPLVFWVMLLNAVNFAGMVSIGESFVYVLAAKPYNFPPWAVALVNLAAAVGSFLVWPAAGIMIQNITRHLTRRNGGVRHAEYYLPAFVLPVLAGAAGNLLFGLTAQYHLHWILIYISYALKSFSFVALGAANVLWVTESFPQWSAAALVCVGGFSYIVSFSMSFVLPLWIKSQGYAWENIQLAIMILVVGGVGVPVAFWGKNVRQYLDGRWGEYQAGALRPQ</sequence>
<feature type="transmembrane region" description="Helical" evidence="5">
    <location>
        <begin position="109"/>
        <end position="127"/>
    </location>
</feature>
<dbReference type="Pfam" id="PF07690">
    <property type="entry name" value="MFS_1"/>
    <property type="match status" value="1"/>
</dbReference>
<evidence type="ECO:0000256" key="1">
    <source>
        <dbReference type="ARBA" id="ARBA00004141"/>
    </source>
</evidence>
<feature type="transmembrane region" description="Helical" evidence="5">
    <location>
        <begin position="133"/>
        <end position="156"/>
    </location>
</feature>
<evidence type="ECO:0000313" key="7">
    <source>
        <dbReference type="Proteomes" id="UP000193689"/>
    </source>
</evidence>
<dbReference type="PANTHER" id="PTHR23502">
    <property type="entry name" value="MAJOR FACILITATOR SUPERFAMILY"/>
    <property type="match status" value="1"/>
</dbReference>
<evidence type="ECO:0000313" key="6">
    <source>
        <dbReference type="EMBL" id="ORY58860.1"/>
    </source>
</evidence>
<dbReference type="RefSeq" id="XP_040711672.1">
    <property type="nucleotide sequence ID" value="XM_040856696.1"/>
</dbReference>
<comment type="subcellular location">
    <subcellularLocation>
        <location evidence="1">Membrane</location>
        <topology evidence="1">Multi-pass membrane protein</topology>
    </subcellularLocation>
</comment>
<gene>
    <name evidence="6" type="ORF">BCR38DRAFT_352284</name>
</gene>
<keyword evidence="2 5" id="KW-0812">Transmembrane</keyword>
<protein>
    <submittedName>
        <fullName evidence="6">Major facilitator superfamily transporter</fullName>
    </submittedName>
</protein>
<feature type="transmembrane region" description="Helical" evidence="5">
    <location>
        <begin position="407"/>
        <end position="433"/>
    </location>
</feature>
<evidence type="ECO:0000256" key="3">
    <source>
        <dbReference type="ARBA" id="ARBA00022989"/>
    </source>
</evidence>
<accession>A0A1Y2DI02</accession>
<dbReference type="SUPFAM" id="SSF103473">
    <property type="entry name" value="MFS general substrate transporter"/>
    <property type="match status" value="1"/>
</dbReference>
<feature type="transmembrane region" description="Helical" evidence="5">
    <location>
        <begin position="480"/>
        <end position="498"/>
    </location>
</feature>
<feature type="transmembrane region" description="Helical" evidence="5">
    <location>
        <begin position="337"/>
        <end position="359"/>
    </location>
</feature>
<feature type="transmembrane region" description="Helical" evidence="5">
    <location>
        <begin position="445"/>
        <end position="468"/>
    </location>
</feature>
<dbReference type="STRING" id="1141098.A0A1Y2DI02"/>
<comment type="caution">
    <text evidence="6">The sequence shown here is derived from an EMBL/GenBank/DDBJ whole genome shotgun (WGS) entry which is preliminary data.</text>
</comment>
<reference evidence="6 7" key="1">
    <citation type="submission" date="2016-07" db="EMBL/GenBank/DDBJ databases">
        <title>Pervasive Adenine N6-methylation of Active Genes in Fungi.</title>
        <authorList>
            <consortium name="DOE Joint Genome Institute"/>
            <person name="Mondo S.J."/>
            <person name="Dannebaum R.O."/>
            <person name="Kuo R.C."/>
            <person name="Labutti K."/>
            <person name="Haridas S."/>
            <person name="Kuo A."/>
            <person name="Salamov A."/>
            <person name="Ahrendt S.R."/>
            <person name="Lipzen A."/>
            <person name="Sullivan W."/>
            <person name="Andreopoulos W.B."/>
            <person name="Clum A."/>
            <person name="Lindquist E."/>
            <person name="Daum C."/>
            <person name="Ramamoorthy G.K."/>
            <person name="Gryganskyi A."/>
            <person name="Culley D."/>
            <person name="Magnuson J.K."/>
            <person name="James T.Y."/>
            <person name="O'Malley M.A."/>
            <person name="Stajich J.E."/>
            <person name="Spatafora J.W."/>
            <person name="Visel A."/>
            <person name="Grigoriev I.V."/>
        </authorList>
    </citation>
    <scope>NUCLEOTIDE SEQUENCE [LARGE SCALE GENOMIC DNA]</scope>
    <source>
        <strain evidence="6 7">CBS 129021</strain>
    </source>
</reference>
<proteinExistence type="predicted"/>
<dbReference type="PANTHER" id="PTHR23502:SF164">
    <property type="entry name" value="MAJOR FACILITATOR SUPERFAMILY (MFS) PROFILE DOMAIN-CONTAINING PROTEIN"/>
    <property type="match status" value="1"/>
</dbReference>
<name>A0A1Y2DI02_9PEZI</name>
<feature type="transmembrane region" description="Helical" evidence="5">
    <location>
        <begin position="293"/>
        <end position="317"/>
    </location>
</feature>
<dbReference type="EMBL" id="MCFJ01000015">
    <property type="protein sequence ID" value="ORY58860.1"/>
    <property type="molecule type" value="Genomic_DNA"/>
</dbReference>
<dbReference type="GO" id="GO:0022857">
    <property type="term" value="F:transmembrane transporter activity"/>
    <property type="evidence" value="ECO:0007669"/>
    <property type="project" value="InterPro"/>
</dbReference>
<feature type="transmembrane region" description="Helical" evidence="5">
    <location>
        <begin position="39"/>
        <end position="61"/>
    </location>
</feature>
<dbReference type="AlphaFoldDB" id="A0A1Y2DI02"/>
<keyword evidence="4 5" id="KW-0472">Membrane</keyword>
<dbReference type="Gene3D" id="1.20.1250.20">
    <property type="entry name" value="MFS general substrate transporter like domains"/>
    <property type="match status" value="1"/>
</dbReference>
<organism evidence="6 7">
    <name type="scientific">Pseudomassariella vexata</name>
    <dbReference type="NCBI Taxonomy" id="1141098"/>
    <lineage>
        <taxon>Eukaryota</taxon>
        <taxon>Fungi</taxon>
        <taxon>Dikarya</taxon>
        <taxon>Ascomycota</taxon>
        <taxon>Pezizomycotina</taxon>
        <taxon>Sordariomycetes</taxon>
        <taxon>Xylariomycetidae</taxon>
        <taxon>Amphisphaeriales</taxon>
        <taxon>Pseudomassariaceae</taxon>
        <taxon>Pseudomassariella</taxon>
    </lineage>
</organism>
<evidence type="ECO:0000256" key="2">
    <source>
        <dbReference type="ARBA" id="ARBA00022692"/>
    </source>
</evidence>
<dbReference type="GO" id="GO:0005886">
    <property type="term" value="C:plasma membrane"/>
    <property type="evidence" value="ECO:0007669"/>
    <property type="project" value="TreeGrafter"/>
</dbReference>
<evidence type="ECO:0000256" key="4">
    <source>
        <dbReference type="ARBA" id="ARBA00023136"/>
    </source>
</evidence>
<feature type="transmembrane region" description="Helical" evidence="5">
    <location>
        <begin position="380"/>
        <end position="401"/>
    </location>
</feature>
<dbReference type="Proteomes" id="UP000193689">
    <property type="component" value="Unassembled WGS sequence"/>
</dbReference>
<dbReference type="InParanoid" id="A0A1Y2DI02"/>
<dbReference type="GeneID" id="63772908"/>
<dbReference type="InterPro" id="IPR036259">
    <property type="entry name" value="MFS_trans_sf"/>
</dbReference>
<feature type="transmembrane region" description="Helical" evidence="5">
    <location>
        <begin position="198"/>
        <end position="218"/>
    </location>
</feature>
<keyword evidence="7" id="KW-1185">Reference proteome</keyword>